<keyword evidence="1" id="KW-0812">Transmembrane</keyword>
<keyword evidence="3" id="KW-1185">Reference proteome</keyword>
<organism evidence="2 3">
    <name type="scientific">Clostridium liquoris</name>
    <dbReference type="NCBI Taxonomy" id="1289519"/>
    <lineage>
        <taxon>Bacteria</taxon>
        <taxon>Bacillati</taxon>
        <taxon>Bacillota</taxon>
        <taxon>Clostridia</taxon>
        <taxon>Eubacteriales</taxon>
        <taxon>Clostridiaceae</taxon>
        <taxon>Clostridium</taxon>
    </lineage>
</organism>
<feature type="transmembrane region" description="Helical" evidence="1">
    <location>
        <begin position="342"/>
        <end position="363"/>
    </location>
</feature>
<name>A0A2T0AZX2_9CLOT</name>
<feature type="transmembrane region" description="Helical" evidence="1">
    <location>
        <begin position="227"/>
        <end position="246"/>
    </location>
</feature>
<dbReference type="AlphaFoldDB" id="A0A2T0AZX2"/>
<gene>
    <name evidence="2" type="ORF">CLLI_27420</name>
</gene>
<evidence type="ECO:0008006" key="4">
    <source>
        <dbReference type="Google" id="ProtNLM"/>
    </source>
</evidence>
<protein>
    <recommendedName>
        <fullName evidence="4">Oligosaccharide repeat unit polymerase</fullName>
    </recommendedName>
</protein>
<accession>A0A2T0AZX2</accession>
<dbReference type="OrthoDB" id="6199500at2"/>
<feature type="transmembrane region" description="Helical" evidence="1">
    <location>
        <begin position="253"/>
        <end position="272"/>
    </location>
</feature>
<feature type="transmembrane region" description="Helical" evidence="1">
    <location>
        <begin position="203"/>
        <end position="221"/>
    </location>
</feature>
<comment type="caution">
    <text evidence="2">The sequence shown here is derived from an EMBL/GenBank/DDBJ whole genome shotgun (WGS) entry which is preliminary data.</text>
</comment>
<feature type="transmembrane region" description="Helical" evidence="1">
    <location>
        <begin position="33"/>
        <end position="53"/>
    </location>
</feature>
<dbReference type="Proteomes" id="UP000239706">
    <property type="component" value="Unassembled WGS sequence"/>
</dbReference>
<evidence type="ECO:0000313" key="3">
    <source>
        <dbReference type="Proteomes" id="UP000239706"/>
    </source>
</evidence>
<feature type="transmembrane region" description="Helical" evidence="1">
    <location>
        <begin position="287"/>
        <end position="308"/>
    </location>
</feature>
<keyword evidence="1" id="KW-1133">Transmembrane helix</keyword>
<keyword evidence="1" id="KW-0472">Membrane</keyword>
<proteinExistence type="predicted"/>
<dbReference type="EMBL" id="PVXO01000073">
    <property type="protein sequence ID" value="PRR76812.1"/>
    <property type="molecule type" value="Genomic_DNA"/>
</dbReference>
<evidence type="ECO:0000313" key="2">
    <source>
        <dbReference type="EMBL" id="PRR76812.1"/>
    </source>
</evidence>
<reference evidence="2 3" key="1">
    <citation type="submission" date="2018-03" db="EMBL/GenBank/DDBJ databases">
        <title>Genome sequence of Clostridium liquoris DSM 100320.</title>
        <authorList>
            <person name="Poehlein A."/>
            <person name="Daniel R."/>
        </authorList>
    </citation>
    <scope>NUCLEOTIDE SEQUENCE [LARGE SCALE GENOMIC DNA]</scope>
    <source>
        <strain evidence="2 3">DSM 100320</strain>
    </source>
</reference>
<feature type="transmembrane region" description="Helical" evidence="1">
    <location>
        <begin position="369"/>
        <end position="387"/>
    </location>
</feature>
<feature type="transmembrane region" description="Helical" evidence="1">
    <location>
        <begin position="418"/>
        <end position="440"/>
    </location>
</feature>
<feature type="transmembrane region" description="Helical" evidence="1">
    <location>
        <begin position="120"/>
        <end position="139"/>
    </location>
</feature>
<evidence type="ECO:0000256" key="1">
    <source>
        <dbReference type="SAM" id="Phobius"/>
    </source>
</evidence>
<sequence>MVNLFIVLIVLAISIFLFKKASGTLAPNKLNMISYIFYLFIVQTYIGASLIFLGLRKHYLVEKILNPSTIDKTYYMVAYTAIMFPLVMYLTAKLIKVDIGKSYNDYLKKNIEVIDEKYEFITVLTVCIICIFSVIYMFIKIGYVPFIDLVLHNDPHRFMTKRIELTNNFPGNQYIKNIIAMNFTPILSYITFVYAKNTKKAKWIILFLIMFVCTVFVKTYNYSKSPLAFYIFGFVFLLIITSKGISKKNLIKVFIASIAVIVVMYLKIGYYFNSGLHIYSGPLGRIFYTQVATLFLHVDLFPAFLPFLHGKSLYPTILHLLGSNETYVRSGKIVMDFYNPEGVFNGVAGVMNTIFIGEAYANFGMIGTIIAPIYVGIVCQLVFILFLKMKKTPINIGFFVSIILTFGTMSQAGFTDFIYNSTVISVFLLLLAMNIIINLFKRIAK</sequence>
<dbReference type="NCBIfam" id="TIGR04370">
    <property type="entry name" value="glyco_rpt_poly"/>
    <property type="match status" value="1"/>
</dbReference>
<dbReference type="RefSeq" id="WP_106064755.1">
    <property type="nucleotide sequence ID" value="NZ_PVXO01000073.1"/>
</dbReference>
<feature type="transmembrane region" description="Helical" evidence="1">
    <location>
        <begin position="74"/>
        <end position="92"/>
    </location>
</feature>
<feature type="transmembrane region" description="Helical" evidence="1">
    <location>
        <begin position="394"/>
        <end position="412"/>
    </location>
</feature>